<feature type="domain" description="Beta-ketoacyl-[acyl-carrier-protein] synthase III N-terminal" evidence="11">
    <location>
        <begin position="108"/>
        <end position="178"/>
    </location>
</feature>
<dbReference type="InterPro" id="IPR013751">
    <property type="entry name" value="ACP_syn_III_N"/>
</dbReference>
<keyword evidence="5 9" id="KW-0443">Lipid metabolism</keyword>
<dbReference type="GO" id="GO:0004315">
    <property type="term" value="F:3-oxoacyl-[acyl-carrier-protein] synthase activity"/>
    <property type="evidence" value="ECO:0007669"/>
    <property type="project" value="InterPro"/>
</dbReference>
<dbReference type="GO" id="GO:0033818">
    <property type="term" value="F:beta-ketoacyl-acyl-carrier-protein synthase III activity"/>
    <property type="evidence" value="ECO:0007669"/>
    <property type="project" value="UniProtKB-UniRule"/>
</dbReference>
<dbReference type="RefSeq" id="WP_020991131.1">
    <property type="nucleotide sequence ID" value="NZ_DBGDHU010000003.1"/>
</dbReference>
<evidence type="ECO:0000313" key="12">
    <source>
        <dbReference type="EMBL" id="TCU63121.1"/>
    </source>
</evidence>
<reference evidence="12 13" key="1">
    <citation type="submission" date="2019-03" db="EMBL/GenBank/DDBJ databases">
        <title>Genomic Encyclopedia of Type Strains, Phase IV (KMG-IV): sequencing the most valuable type-strain genomes for metagenomic binning, comparative biology and taxonomic classification.</title>
        <authorList>
            <person name="Goeker M."/>
        </authorList>
    </citation>
    <scope>NUCLEOTIDE SEQUENCE [LARGE SCALE GENOMIC DNA]</scope>
    <source>
        <strain evidence="12 13">DSM 29481</strain>
    </source>
</reference>
<comment type="subcellular location">
    <subcellularLocation>
        <location evidence="9">Cytoplasm</location>
    </subcellularLocation>
</comment>
<dbReference type="InterPro" id="IPR013747">
    <property type="entry name" value="ACP_syn_III_C"/>
</dbReference>
<dbReference type="PANTHER" id="PTHR43091">
    <property type="entry name" value="3-OXOACYL-[ACYL-CARRIER-PROTEIN] SYNTHASE"/>
    <property type="match status" value="1"/>
</dbReference>
<evidence type="ECO:0000313" key="13">
    <source>
        <dbReference type="Proteomes" id="UP000295773"/>
    </source>
</evidence>
<dbReference type="AlphaFoldDB" id="A0A4R3TNZ8"/>
<dbReference type="Pfam" id="PF08545">
    <property type="entry name" value="ACP_syn_III"/>
    <property type="match status" value="1"/>
</dbReference>
<dbReference type="HAMAP" id="MF_01815">
    <property type="entry name" value="FabH"/>
    <property type="match status" value="1"/>
</dbReference>
<protein>
    <recommendedName>
        <fullName evidence="9">Beta-ketoacyl-[acyl-carrier-protein] synthase III</fullName>
        <shortName evidence="9">Beta-ketoacyl-ACP synthase III</shortName>
        <shortName evidence="9">KAS III</shortName>
        <ecNumber evidence="9">2.3.1.180</ecNumber>
    </recommendedName>
    <alternativeName>
        <fullName evidence="9">3-oxoacyl-[acyl-carrier-protein] synthase 3</fullName>
    </alternativeName>
    <alternativeName>
        <fullName evidence="9">3-oxoacyl-[acyl-carrier-protein] synthase III</fullName>
    </alternativeName>
</protein>
<evidence type="ECO:0000256" key="3">
    <source>
        <dbReference type="ARBA" id="ARBA00022679"/>
    </source>
</evidence>
<dbReference type="Proteomes" id="UP000295773">
    <property type="component" value="Unassembled WGS sequence"/>
</dbReference>
<organism evidence="12 13">
    <name type="scientific">Longicatena caecimuris</name>
    <dbReference type="NCBI Taxonomy" id="1796635"/>
    <lineage>
        <taxon>Bacteria</taxon>
        <taxon>Bacillati</taxon>
        <taxon>Bacillota</taxon>
        <taxon>Erysipelotrichia</taxon>
        <taxon>Erysipelotrichales</taxon>
        <taxon>Erysipelotrichaceae</taxon>
        <taxon>Longicatena</taxon>
    </lineage>
</organism>
<proteinExistence type="inferred from homology"/>
<dbReference type="GO" id="GO:0005737">
    <property type="term" value="C:cytoplasm"/>
    <property type="evidence" value="ECO:0007669"/>
    <property type="project" value="UniProtKB-SubCell"/>
</dbReference>
<dbReference type="UniPathway" id="UPA00094"/>
<comment type="pathway">
    <text evidence="9">Lipid metabolism; fatty acid biosynthesis.</text>
</comment>
<evidence type="ECO:0000256" key="7">
    <source>
        <dbReference type="ARBA" id="ARBA00023268"/>
    </source>
</evidence>
<keyword evidence="13" id="KW-1185">Reference proteome</keyword>
<dbReference type="PANTHER" id="PTHR43091:SF1">
    <property type="entry name" value="BETA-KETOACYL-[ACYL-CARRIER-PROTEIN] SYNTHASE III, CHLOROPLASTIC"/>
    <property type="match status" value="1"/>
</dbReference>
<feature type="region of interest" description="ACP-binding" evidence="9">
    <location>
        <begin position="252"/>
        <end position="256"/>
    </location>
</feature>
<keyword evidence="3 9" id="KW-0808">Transferase</keyword>
<gene>
    <name evidence="9" type="primary">fabH</name>
    <name evidence="12" type="ORF">EDD61_102124</name>
</gene>
<evidence type="ECO:0000256" key="8">
    <source>
        <dbReference type="ARBA" id="ARBA00023315"/>
    </source>
</evidence>
<evidence type="ECO:0000256" key="2">
    <source>
        <dbReference type="ARBA" id="ARBA00022516"/>
    </source>
</evidence>
<dbReference type="NCBIfam" id="NF006829">
    <property type="entry name" value="PRK09352.1"/>
    <property type="match status" value="1"/>
</dbReference>
<dbReference type="Gene3D" id="3.40.47.10">
    <property type="match status" value="1"/>
</dbReference>
<dbReference type="CDD" id="cd00830">
    <property type="entry name" value="KAS_III"/>
    <property type="match status" value="1"/>
</dbReference>
<comment type="caution">
    <text evidence="12">The sequence shown here is derived from an EMBL/GenBank/DDBJ whole genome shotgun (WGS) entry which is preliminary data.</text>
</comment>
<feature type="active site" evidence="9">
    <location>
        <position position="251"/>
    </location>
</feature>
<evidence type="ECO:0000259" key="11">
    <source>
        <dbReference type="Pfam" id="PF08545"/>
    </source>
</evidence>
<keyword evidence="2 9" id="KW-0444">Lipid biosynthesis</keyword>
<feature type="active site" evidence="9">
    <location>
        <position position="114"/>
    </location>
</feature>
<keyword evidence="4 9" id="KW-0276">Fatty acid metabolism</keyword>
<evidence type="ECO:0000256" key="6">
    <source>
        <dbReference type="ARBA" id="ARBA00023160"/>
    </source>
</evidence>
<dbReference type="NCBIfam" id="TIGR00747">
    <property type="entry name" value="fabH"/>
    <property type="match status" value="1"/>
</dbReference>
<dbReference type="EMBL" id="SMBP01000002">
    <property type="protein sequence ID" value="TCU63121.1"/>
    <property type="molecule type" value="Genomic_DNA"/>
</dbReference>
<feature type="domain" description="Beta-ketoacyl-[acyl-carrier-protein] synthase III C-terminal" evidence="10">
    <location>
        <begin position="235"/>
        <end position="323"/>
    </location>
</feature>
<comment type="catalytic activity">
    <reaction evidence="9">
        <text>malonyl-[ACP] + acetyl-CoA + H(+) = 3-oxobutanoyl-[ACP] + CO2 + CoA</text>
        <dbReference type="Rhea" id="RHEA:12080"/>
        <dbReference type="Rhea" id="RHEA-COMP:9623"/>
        <dbReference type="Rhea" id="RHEA-COMP:9625"/>
        <dbReference type="ChEBI" id="CHEBI:15378"/>
        <dbReference type="ChEBI" id="CHEBI:16526"/>
        <dbReference type="ChEBI" id="CHEBI:57287"/>
        <dbReference type="ChEBI" id="CHEBI:57288"/>
        <dbReference type="ChEBI" id="CHEBI:78449"/>
        <dbReference type="ChEBI" id="CHEBI:78450"/>
        <dbReference type="EC" id="2.3.1.180"/>
    </reaction>
</comment>
<evidence type="ECO:0000256" key="5">
    <source>
        <dbReference type="ARBA" id="ARBA00023098"/>
    </source>
</evidence>
<evidence type="ECO:0000256" key="9">
    <source>
        <dbReference type="HAMAP-Rule" id="MF_01815"/>
    </source>
</evidence>
<keyword evidence="9" id="KW-0963">Cytoplasm</keyword>
<accession>A0A4R3TNZ8</accession>
<keyword evidence="8 9" id="KW-0012">Acyltransferase</keyword>
<dbReference type="Pfam" id="PF08541">
    <property type="entry name" value="ACP_syn_III_C"/>
    <property type="match status" value="1"/>
</dbReference>
<dbReference type="EC" id="2.3.1.180" evidence="9"/>
<dbReference type="GO" id="GO:0006633">
    <property type="term" value="P:fatty acid biosynthetic process"/>
    <property type="evidence" value="ECO:0007669"/>
    <property type="project" value="UniProtKB-UniRule"/>
</dbReference>
<feature type="active site" evidence="9">
    <location>
        <position position="281"/>
    </location>
</feature>
<keyword evidence="7 9" id="KW-0511">Multifunctional enzyme</keyword>
<comment type="subunit">
    <text evidence="9">Homodimer.</text>
</comment>
<dbReference type="InterPro" id="IPR004655">
    <property type="entry name" value="FabH"/>
</dbReference>
<dbReference type="InterPro" id="IPR016039">
    <property type="entry name" value="Thiolase-like"/>
</dbReference>
<comment type="domain">
    <text evidence="9">The last Arg residue of the ACP-binding site is essential for the weak association between ACP/AcpP and FabH.</text>
</comment>
<name>A0A4R3TNZ8_9FIRM</name>
<sequence length="324" mass="35749">MKGCKVKGLGYAKAKRKVTNDELSTYVDTNHEWIQTRTGIESRYISEDENTSDLGVRAAKMALQDAQIDPKEIDLIITATFTPDKTTPSTACLIQSKLGMKEQAVMAFDINAACSGFLYALQTAHSLLAMNQAKCALIIGAEVISKQLDWEDRATCIIFADGAGAMVLKQEDTACRMFHYARSMGDEQGIIHSDAPLPRKLFEKQIYTPSLVRMNGSETFRFAVKAMQESMEAVLQQAGVKMEEIDWIIPHQANSRIIANVCRRCHIDMAHVYMNIAEYGNTSAASIPLALGEMKEKGLLKEGMKLVLSGFGAGFTWAGAYIEL</sequence>
<keyword evidence="6 9" id="KW-0275">Fatty acid biosynthesis</keyword>
<dbReference type="SUPFAM" id="SSF53901">
    <property type="entry name" value="Thiolase-like"/>
    <property type="match status" value="1"/>
</dbReference>
<comment type="similarity">
    <text evidence="1 9">Belongs to the thiolase-like superfamily. FabH family.</text>
</comment>
<evidence type="ECO:0000256" key="1">
    <source>
        <dbReference type="ARBA" id="ARBA00008642"/>
    </source>
</evidence>
<evidence type="ECO:0000259" key="10">
    <source>
        <dbReference type="Pfam" id="PF08541"/>
    </source>
</evidence>
<comment type="function">
    <text evidence="9">Catalyzes the condensation reaction of fatty acid synthesis by the addition to an acyl acceptor of two carbons from malonyl-ACP. Catalyzes the first condensation reaction which initiates fatty acid synthesis and may therefore play a role in governing the total rate of fatty acid production. Possesses both acetoacetyl-ACP synthase and acetyl transacylase activities. Its substrate specificity determines the biosynthesis of branched-chain and/or straight-chain of fatty acids.</text>
</comment>
<evidence type="ECO:0000256" key="4">
    <source>
        <dbReference type="ARBA" id="ARBA00022832"/>
    </source>
</evidence>